<evidence type="ECO:0000259" key="5">
    <source>
        <dbReference type="Pfam" id="PF16325"/>
    </source>
</evidence>
<evidence type="ECO:0000313" key="6">
    <source>
        <dbReference type="EMBL" id="SMC47813.1"/>
    </source>
</evidence>
<evidence type="ECO:0000256" key="2">
    <source>
        <dbReference type="ARBA" id="ARBA00022801"/>
    </source>
</evidence>
<evidence type="ECO:0000256" key="3">
    <source>
        <dbReference type="ARBA" id="ARBA00038374"/>
    </source>
</evidence>
<dbReference type="InterPro" id="IPR032525">
    <property type="entry name" value="Peptidase_U32_C"/>
</dbReference>
<dbReference type="Proteomes" id="UP000192790">
    <property type="component" value="Unassembled WGS sequence"/>
</dbReference>
<dbReference type="EMBL" id="FWXW01000002">
    <property type="protein sequence ID" value="SMC47813.1"/>
    <property type="molecule type" value="Genomic_DNA"/>
</dbReference>
<dbReference type="InterPro" id="IPR001539">
    <property type="entry name" value="Peptidase_U32"/>
</dbReference>
<dbReference type="OrthoDB" id="9807498at2"/>
<protein>
    <submittedName>
        <fullName evidence="6">Putative protease</fullName>
    </submittedName>
</protein>
<dbReference type="PANTHER" id="PTHR30217:SF6">
    <property type="entry name" value="TRNA HYDROXYLATION PROTEIN P"/>
    <property type="match status" value="1"/>
</dbReference>
<dbReference type="InterPro" id="IPR051454">
    <property type="entry name" value="RNA/ubiquinone_mod_enzymes"/>
</dbReference>
<proteinExistence type="inferred from homology"/>
<dbReference type="AlphaFoldDB" id="A0A1W1ZHG1"/>
<dbReference type="PROSITE" id="PS01276">
    <property type="entry name" value="PEPTIDASE_U32"/>
    <property type="match status" value="1"/>
</dbReference>
<evidence type="ECO:0000313" key="7">
    <source>
        <dbReference type="Proteomes" id="UP000192790"/>
    </source>
</evidence>
<dbReference type="PANTHER" id="PTHR30217">
    <property type="entry name" value="PEPTIDASE U32 FAMILY"/>
    <property type="match status" value="1"/>
</dbReference>
<dbReference type="SUPFAM" id="SSF51412">
    <property type="entry name" value="Inosine monophosphate dehydrogenase (IMPDH)"/>
    <property type="match status" value="1"/>
</dbReference>
<keyword evidence="7" id="KW-1185">Reference proteome</keyword>
<accession>A0A1W1ZHG1</accession>
<name>A0A1W1ZHG1_9FIRM</name>
<dbReference type="GO" id="GO:0008233">
    <property type="term" value="F:peptidase activity"/>
    <property type="evidence" value="ECO:0007669"/>
    <property type="project" value="UniProtKB-KW"/>
</dbReference>
<sequence length="409" mass="45420">MDRPELLSPAGDLERLEAALLYGADAVYLAGREYGMRSAAGNFGPDELRRAVAFCHRQGARAYVTVNTLPRNGELEALPEYFQELCAMGADAAIVADLGVLRLAGRHAPGLQLHISTQAGIVNYESARAFYELGAKRVILARELSLKEIAEIREKAPTELELEVFVHGSVCVSFSGRCVLSNYLTGRDANRGACAQPCRYRYTLMEEKRPGEYFPVFEDGEGTHILNSRDLCMIEHIPELLRAGVSSLKIEGRMKTAYYAAVITQAYRMAADAAAVGRAVDPVWLEEVEKVSHRPYFTGFYFGPPEDGQYRESSGYIRRWDMAAVVENCDENGNAVLSQRNRIFEGDLLELLSPGVKPISFTADEIKDEAGERIFSTPHPKMPFRMRLPQAAPPGAILRRRGPDIDRPE</sequence>
<dbReference type="GO" id="GO:0006508">
    <property type="term" value="P:proteolysis"/>
    <property type="evidence" value="ECO:0007669"/>
    <property type="project" value="UniProtKB-KW"/>
</dbReference>
<organism evidence="6 7">
    <name type="scientific">Papillibacter cinnamivorans DSM 12816</name>
    <dbReference type="NCBI Taxonomy" id="1122930"/>
    <lineage>
        <taxon>Bacteria</taxon>
        <taxon>Bacillati</taxon>
        <taxon>Bacillota</taxon>
        <taxon>Clostridia</taxon>
        <taxon>Eubacteriales</taxon>
        <taxon>Oscillospiraceae</taxon>
        <taxon>Papillibacter</taxon>
    </lineage>
</organism>
<evidence type="ECO:0000256" key="4">
    <source>
        <dbReference type="SAM" id="MobiDB-lite"/>
    </source>
</evidence>
<dbReference type="STRING" id="1122930.SAMN02745168_1097"/>
<feature type="domain" description="Peptidase family U32 C-terminal" evidence="5">
    <location>
        <begin position="318"/>
        <end position="399"/>
    </location>
</feature>
<gene>
    <name evidence="6" type="ORF">SAMN02745168_1097</name>
</gene>
<dbReference type="RefSeq" id="WP_084233731.1">
    <property type="nucleotide sequence ID" value="NZ_FWXW01000002.1"/>
</dbReference>
<comment type="similarity">
    <text evidence="3">Belongs to the peptidase U32 family.</text>
</comment>
<dbReference type="Pfam" id="PF01136">
    <property type="entry name" value="Peptidase_U32"/>
    <property type="match status" value="1"/>
</dbReference>
<reference evidence="6 7" key="1">
    <citation type="submission" date="2017-04" db="EMBL/GenBank/DDBJ databases">
        <authorList>
            <person name="Afonso C.L."/>
            <person name="Miller P.J."/>
            <person name="Scott M.A."/>
            <person name="Spackman E."/>
            <person name="Goraichik I."/>
            <person name="Dimitrov K.M."/>
            <person name="Suarez D.L."/>
            <person name="Swayne D.E."/>
        </authorList>
    </citation>
    <scope>NUCLEOTIDE SEQUENCE [LARGE SCALE GENOMIC DNA]</scope>
    <source>
        <strain evidence="6 7">DSM 12816</strain>
    </source>
</reference>
<keyword evidence="1 6" id="KW-0645">Protease</keyword>
<dbReference type="Pfam" id="PF16325">
    <property type="entry name" value="Peptidase_U32_C"/>
    <property type="match status" value="1"/>
</dbReference>
<dbReference type="Gene3D" id="2.40.30.10">
    <property type="entry name" value="Translation factors"/>
    <property type="match status" value="1"/>
</dbReference>
<evidence type="ECO:0000256" key="1">
    <source>
        <dbReference type="ARBA" id="ARBA00022670"/>
    </source>
</evidence>
<keyword evidence="2" id="KW-0378">Hydrolase</keyword>
<feature type="region of interest" description="Disordered" evidence="4">
    <location>
        <begin position="378"/>
        <end position="409"/>
    </location>
</feature>